<feature type="compositionally biased region" description="Low complexity" evidence="1">
    <location>
        <begin position="1"/>
        <end position="15"/>
    </location>
</feature>
<accession>A0A6N2N3K0</accession>
<evidence type="ECO:0000313" key="2">
    <source>
        <dbReference type="EMBL" id="VFU61422.1"/>
    </source>
</evidence>
<dbReference type="AlphaFoldDB" id="A0A6N2N3K0"/>
<proteinExistence type="predicted"/>
<feature type="region of interest" description="Disordered" evidence="1">
    <location>
        <begin position="1"/>
        <end position="26"/>
    </location>
</feature>
<protein>
    <submittedName>
        <fullName evidence="2">Uncharacterized protein</fullName>
    </submittedName>
</protein>
<name>A0A6N2N3K0_SALVM</name>
<reference evidence="2" key="1">
    <citation type="submission" date="2019-03" db="EMBL/GenBank/DDBJ databases">
        <authorList>
            <person name="Mank J."/>
            <person name="Almeida P."/>
        </authorList>
    </citation>
    <scope>NUCLEOTIDE SEQUENCE</scope>
    <source>
        <strain evidence="2">78183</strain>
    </source>
</reference>
<sequence>MAMTSASSASRQGSSKLGRGGSKMSIAIGRTSGSLKKFKQIEFRSLVFMCEEWAVQDFKFSQGKRSLIYKINFAALPNQSRTREKQSWLLKPAKHKGKDLKKWTYSTSNK</sequence>
<dbReference type="EMBL" id="CAADRP010002118">
    <property type="protein sequence ID" value="VFU61422.1"/>
    <property type="molecule type" value="Genomic_DNA"/>
</dbReference>
<evidence type="ECO:0000256" key="1">
    <source>
        <dbReference type="SAM" id="MobiDB-lite"/>
    </source>
</evidence>
<gene>
    <name evidence="2" type="ORF">SVIM_LOCUS459801</name>
</gene>
<organism evidence="2">
    <name type="scientific">Salix viminalis</name>
    <name type="common">Common osier</name>
    <name type="synonym">Basket willow</name>
    <dbReference type="NCBI Taxonomy" id="40686"/>
    <lineage>
        <taxon>Eukaryota</taxon>
        <taxon>Viridiplantae</taxon>
        <taxon>Streptophyta</taxon>
        <taxon>Embryophyta</taxon>
        <taxon>Tracheophyta</taxon>
        <taxon>Spermatophyta</taxon>
        <taxon>Magnoliopsida</taxon>
        <taxon>eudicotyledons</taxon>
        <taxon>Gunneridae</taxon>
        <taxon>Pentapetalae</taxon>
        <taxon>rosids</taxon>
        <taxon>fabids</taxon>
        <taxon>Malpighiales</taxon>
        <taxon>Salicaceae</taxon>
        <taxon>Saliceae</taxon>
        <taxon>Salix</taxon>
    </lineage>
</organism>